<keyword evidence="3" id="KW-1185">Reference proteome</keyword>
<evidence type="ECO:0000313" key="2">
    <source>
        <dbReference type="EMBL" id="WWD19374.1"/>
    </source>
</evidence>
<dbReference type="EMBL" id="CP144056">
    <property type="protein sequence ID" value="WWD19374.1"/>
    <property type="molecule type" value="Genomic_DNA"/>
</dbReference>
<accession>A0A5M6C8C9</accession>
<dbReference type="Proteomes" id="UP000322225">
    <property type="component" value="Chromosome 6"/>
</dbReference>
<evidence type="ECO:0000256" key="1">
    <source>
        <dbReference type="SAM" id="MobiDB-lite"/>
    </source>
</evidence>
<feature type="region of interest" description="Disordered" evidence="1">
    <location>
        <begin position="37"/>
        <end position="72"/>
    </location>
</feature>
<dbReference type="KEGG" id="ksn:43585771"/>
<organism evidence="2 3">
    <name type="scientific">Kwoniella shandongensis</name>
    <dbReference type="NCBI Taxonomy" id="1734106"/>
    <lineage>
        <taxon>Eukaryota</taxon>
        <taxon>Fungi</taxon>
        <taxon>Dikarya</taxon>
        <taxon>Basidiomycota</taxon>
        <taxon>Agaricomycotina</taxon>
        <taxon>Tremellomycetes</taxon>
        <taxon>Tremellales</taxon>
        <taxon>Cryptococcaceae</taxon>
        <taxon>Kwoniella</taxon>
    </lineage>
</organism>
<dbReference type="AlphaFoldDB" id="A0A5M6C8C9"/>
<feature type="compositionally biased region" description="Basic and acidic residues" evidence="1">
    <location>
        <begin position="58"/>
        <end position="72"/>
    </location>
</feature>
<evidence type="ECO:0000313" key="3">
    <source>
        <dbReference type="Proteomes" id="UP000322225"/>
    </source>
</evidence>
<reference evidence="2" key="1">
    <citation type="submission" date="2017-08" db="EMBL/GenBank/DDBJ databases">
        <authorList>
            <person name="Cuomo C."/>
            <person name="Billmyre B."/>
            <person name="Heitman J."/>
        </authorList>
    </citation>
    <scope>NUCLEOTIDE SEQUENCE</scope>
    <source>
        <strain evidence="2">CBS 12478</strain>
    </source>
</reference>
<dbReference type="Gene3D" id="2.30.30.1060">
    <property type="match status" value="1"/>
</dbReference>
<sequence length="72" mass="7999">MVEVKDKQGQTINVGDTVYTPFRGGKHEGEVSDIVTTKEEGEEKGVKNPPKVLFTDQNNKDVSHNPETLTKE</sequence>
<dbReference type="Pfam" id="PF11160">
    <property type="entry name" value="Hva1_TUDOR"/>
    <property type="match status" value="1"/>
</dbReference>
<dbReference type="RefSeq" id="XP_031863828.1">
    <property type="nucleotide sequence ID" value="XM_032001665.1"/>
</dbReference>
<dbReference type="GeneID" id="43585771"/>
<dbReference type="OrthoDB" id="2138648at2759"/>
<name>A0A5M6C8C9_9TREE</name>
<gene>
    <name evidence="2" type="ORF">CI109_103834</name>
</gene>
<reference evidence="2" key="2">
    <citation type="submission" date="2024-01" db="EMBL/GenBank/DDBJ databases">
        <title>Comparative genomics of Cryptococcus and Kwoniella reveals pathogenesis evolution and contrasting modes of karyotype evolution via chromosome fusion or intercentromeric recombination.</title>
        <authorList>
            <person name="Coelho M.A."/>
            <person name="David-Palma M."/>
            <person name="Shea T."/>
            <person name="Bowers K."/>
            <person name="McGinley-Smith S."/>
            <person name="Mohammad A.W."/>
            <person name="Gnirke A."/>
            <person name="Yurkov A.M."/>
            <person name="Nowrousian M."/>
            <person name="Sun S."/>
            <person name="Cuomo C.A."/>
            <person name="Heitman J."/>
        </authorList>
    </citation>
    <scope>NUCLEOTIDE SEQUENCE</scope>
    <source>
        <strain evidence="2">CBS 12478</strain>
    </source>
</reference>
<feature type="compositionally biased region" description="Basic and acidic residues" evidence="1">
    <location>
        <begin position="37"/>
        <end position="46"/>
    </location>
</feature>
<protein>
    <submittedName>
        <fullName evidence="2">Uncharacterized protein</fullName>
    </submittedName>
</protein>
<proteinExistence type="predicted"/>
<dbReference type="InterPro" id="IPR021331">
    <property type="entry name" value="Hva1_TUDOR"/>
</dbReference>